<accession>A0A067ZJM1</accession>
<dbReference type="RefSeq" id="YP_009056187.1">
    <property type="nucleotide sequence ID" value="NC_024790.1"/>
</dbReference>
<dbReference type="KEGG" id="vg:20283990"/>
<organism evidence="2 3">
    <name type="scientific">Escherichia phage vB_EcoP_PhAPEC7</name>
    <dbReference type="NCBI Taxonomy" id="1391223"/>
    <lineage>
        <taxon>Viruses</taxon>
        <taxon>Duplodnaviria</taxon>
        <taxon>Heunggongvirae</taxon>
        <taxon>Uroviricota</taxon>
        <taxon>Caudoviricetes</taxon>
        <taxon>Schitoviridae</taxon>
        <taxon>Enquatrovirinae</taxon>
        <taxon>Gamaleyavirus</taxon>
        <taxon>Gamaleyavirus APEC7</taxon>
    </lineage>
</organism>
<dbReference type="OrthoDB" id="1397at10239"/>
<proteinExistence type="predicted"/>
<evidence type="ECO:0000313" key="3">
    <source>
        <dbReference type="Proteomes" id="UP000027389"/>
    </source>
</evidence>
<keyword evidence="3" id="KW-1185">Reference proteome</keyword>
<dbReference type="EMBL" id="KF562340">
    <property type="protein sequence ID" value="AHV82681.1"/>
    <property type="molecule type" value="Genomic_DNA"/>
</dbReference>
<evidence type="ECO:0000313" key="2">
    <source>
        <dbReference type="EMBL" id="AHV82681.1"/>
    </source>
</evidence>
<dbReference type="Proteomes" id="UP000027389">
    <property type="component" value="Segment"/>
</dbReference>
<feature type="region of interest" description="Disordered" evidence="1">
    <location>
        <begin position="606"/>
        <end position="632"/>
    </location>
</feature>
<name>A0A067ZJM1_9CAUD</name>
<dbReference type="GeneID" id="20283990"/>
<protein>
    <submittedName>
        <fullName evidence="2">Putative structural protein</fullName>
    </submittedName>
</protein>
<reference evidence="2 3" key="1">
    <citation type="journal article" date="2014" name="Vet. Microbiol.">
        <title>A cocktail of in vitro efficient phages is not a guarantee for in vivo therapeutic results against avian colibacillosis.</title>
        <authorList>
            <person name="Tsonos J."/>
            <person name="Oosterik L.H."/>
            <person name="Tuntufye H.N."/>
            <person name="Klumpp J."/>
            <person name="Butaye P."/>
            <person name="De Greve H."/>
            <person name="Hernalsteens J.P."/>
            <person name="Lavigne R."/>
            <person name="Goddeeris B.M."/>
        </authorList>
    </citation>
    <scope>NUCLEOTIDE SEQUENCE [LARGE SCALE GENOMIC DNA]</scope>
</reference>
<gene>
    <name evidence="2" type="ORF">PhAPEC7_57</name>
</gene>
<sequence>MAQITWRNVDAPNFSGVGDSIRTFGSMIGNATSGLSDALGNFQNAAKQEAGNAVMMNAMQYQDPNEYRNALASGALFQGVDPSLVNQRTLQNLDERAGTLLTQQGQQGTNDYNAYRFGRLQDTNTALDNASPAIRLLSEAYQSGDQNRINAALSQTRDALSALPADQQLDMLGRLQGQGGQAINQAQNRFDLGVAQRNDADSQAAMGVMSQITRGAENPNDARLLAEAYSKNLSPVAQARLQEMLARAYPGVYGNNVGATSAPGTAGTRQGSPYDVTYQFAGTSTPITQMSIGDVIKHQDGMKTNQGASPVGAFQINQATLKDFAPKVLGSDWQSQPLSPENQDKIGKAIFEARKNGNLKDTWAALPNSTPGAYKDMTWEQIKPVIAQAEVGADPLAMVQNNQGNQAVSTLAQGMIGTRSMQDNTGSLNTDFLGTVTDNTPVGEIANRLLEGDFKGADRNWVLNRLNDISQRGNMSPAMAAAVMQRAQTGVPEGYISRAIDAVNPFITNEAGNGMRLNDRQVEQLIEGVKRGEPLEGSVRNLGRAQAMQNIQAAQTAYDAAVAALTNTQNKINTGQTGLTALLPARQEAVTKAAAMLQAAQAQVQTDPTNLAPRNFQSQASVDRAVEKENKERAERYLRQAQGLPEYMQPRQNR</sequence>
<evidence type="ECO:0000256" key="1">
    <source>
        <dbReference type="SAM" id="MobiDB-lite"/>
    </source>
</evidence>